<keyword evidence="3" id="KW-1185">Reference proteome</keyword>
<organism evidence="2 3">
    <name type="scientific">Spirosoma oryzae</name>
    <dbReference type="NCBI Taxonomy" id="1469603"/>
    <lineage>
        <taxon>Bacteria</taxon>
        <taxon>Pseudomonadati</taxon>
        <taxon>Bacteroidota</taxon>
        <taxon>Cytophagia</taxon>
        <taxon>Cytophagales</taxon>
        <taxon>Cytophagaceae</taxon>
        <taxon>Spirosoma</taxon>
    </lineage>
</organism>
<gene>
    <name evidence="2" type="ORF">CLV58_110116</name>
</gene>
<dbReference type="AlphaFoldDB" id="A0A2T0SW53"/>
<dbReference type="RefSeq" id="WP_106138366.1">
    <property type="nucleotide sequence ID" value="NZ_PVTE01000010.1"/>
</dbReference>
<keyword evidence="1" id="KW-1133">Transmembrane helix</keyword>
<comment type="caution">
    <text evidence="2">The sequence shown here is derived from an EMBL/GenBank/DDBJ whole genome shotgun (WGS) entry which is preliminary data.</text>
</comment>
<evidence type="ECO:0000313" key="3">
    <source>
        <dbReference type="Proteomes" id="UP000238375"/>
    </source>
</evidence>
<evidence type="ECO:0000313" key="2">
    <source>
        <dbReference type="EMBL" id="PRY37646.1"/>
    </source>
</evidence>
<keyword evidence="1" id="KW-0472">Membrane</keyword>
<feature type="transmembrane region" description="Helical" evidence="1">
    <location>
        <begin position="114"/>
        <end position="132"/>
    </location>
</feature>
<evidence type="ECO:0000256" key="1">
    <source>
        <dbReference type="SAM" id="Phobius"/>
    </source>
</evidence>
<reference evidence="2 3" key="1">
    <citation type="submission" date="2018-03" db="EMBL/GenBank/DDBJ databases">
        <title>Genomic Encyclopedia of Archaeal and Bacterial Type Strains, Phase II (KMG-II): from individual species to whole genera.</title>
        <authorList>
            <person name="Goeker M."/>
        </authorList>
    </citation>
    <scope>NUCLEOTIDE SEQUENCE [LARGE SCALE GENOMIC DNA]</scope>
    <source>
        <strain evidence="2 3">DSM 28354</strain>
    </source>
</reference>
<dbReference type="Proteomes" id="UP000238375">
    <property type="component" value="Unassembled WGS sequence"/>
</dbReference>
<accession>A0A2T0SW53</accession>
<proteinExistence type="predicted"/>
<feature type="transmembrane region" description="Helical" evidence="1">
    <location>
        <begin position="144"/>
        <end position="164"/>
    </location>
</feature>
<protein>
    <submittedName>
        <fullName evidence="2">Uncharacterized protein</fullName>
    </submittedName>
</protein>
<sequence length="173" mass="19805">MEKLNDGQVATLRRHLLKTGTSDALIDELIDHLACEVEHYVWIGLPFDKALETVTDQATHTAVKHLRERYQVELTMSDEQLQKASLDDIVFQFRNKAYGAYDLRQSYRLTMRNAIIMAVSFCLMLVAILDGLNRKEWSYVSLTGLAWILGVAGMTYAGVSWYLARVREQQFSV</sequence>
<dbReference type="OrthoDB" id="951650at2"/>
<name>A0A2T0SW53_9BACT</name>
<dbReference type="EMBL" id="PVTE01000010">
    <property type="protein sequence ID" value="PRY37646.1"/>
    <property type="molecule type" value="Genomic_DNA"/>
</dbReference>
<keyword evidence="1" id="KW-0812">Transmembrane</keyword>